<reference evidence="2" key="1">
    <citation type="submission" date="2019-03" db="EMBL/GenBank/DDBJ databases">
        <title>Single cell metagenomics reveals metabolic interactions within the superorganism composed of flagellate Streblomastix strix and complex community of Bacteroidetes bacteria on its surface.</title>
        <authorList>
            <person name="Treitli S.C."/>
            <person name="Kolisko M."/>
            <person name="Husnik F."/>
            <person name="Keeling P."/>
            <person name="Hampl V."/>
        </authorList>
    </citation>
    <scope>NUCLEOTIDE SEQUENCE</scope>
    <source>
        <strain evidence="2">STM</strain>
    </source>
</reference>
<accession>A0A5J4RRL3</accession>
<evidence type="ECO:0000313" key="2">
    <source>
        <dbReference type="EMBL" id="KAA6336546.1"/>
    </source>
</evidence>
<sequence>MTNAKIETLRLQIIPLTIEQFQLLLKGVEQMEQALELKPSDECLDANTQEAMEGLYKELLKHLDKYRWYTNWQIILKSENKAIGSACFMKEPDENHQVEIGYGMNKEYRNQGYMTEAVKTMCEWAFNQPDVESVIAETDADNFSSHKVLEKCGMQKYEQSNGCVRWRLDKNTVGIR</sequence>
<dbReference type="CDD" id="cd04301">
    <property type="entry name" value="NAT_SF"/>
    <property type="match status" value="1"/>
</dbReference>
<name>A0A5J4RRL3_9ZZZZ</name>
<proteinExistence type="predicted"/>
<dbReference type="GO" id="GO:0016747">
    <property type="term" value="F:acyltransferase activity, transferring groups other than amino-acyl groups"/>
    <property type="evidence" value="ECO:0007669"/>
    <property type="project" value="InterPro"/>
</dbReference>
<feature type="domain" description="N-acetyltransferase" evidence="1">
    <location>
        <begin position="35"/>
        <end position="173"/>
    </location>
</feature>
<dbReference type="Pfam" id="PF13302">
    <property type="entry name" value="Acetyltransf_3"/>
    <property type="match status" value="1"/>
</dbReference>
<evidence type="ECO:0000259" key="1">
    <source>
        <dbReference type="PROSITE" id="PS51186"/>
    </source>
</evidence>
<dbReference type="Gene3D" id="3.40.630.30">
    <property type="match status" value="1"/>
</dbReference>
<dbReference type="AlphaFoldDB" id="A0A5J4RRL3"/>
<comment type="caution">
    <text evidence="2">The sequence shown here is derived from an EMBL/GenBank/DDBJ whole genome shotgun (WGS) entry which is preliminary data.</text>
</comment>
<dbReference type="PANTHER" id="PTHR43792">
    <property type="entry name" value="GNAT FAMILY, PUTATIVE (AFU_ORTHOLOGUE AFUA_3G00765)-RELATED-RELATED"/>
    <property type="match status" value="1"/>
</dbReference>
<dbReference type="InterPro" id="IPR000182">
    <property type="entry name" value="GNAT_dom"/>
</dbReference>
<dbReference type="InterPro" id="IPR051531">
    <property type="entry name" value="N-acetyltransferase"/>
</dbReference>
<dbReference type="PROSITE" id="PS51186">
    <property type="entry name" value="GNAT"/>
    <property type="match status" value="1"/>
</dbReference>
<dbReference type="InterPro" id="IPR016181">
    <property type="entry name" value="Acyl_CoA_acyltransferase"/>
</dbReference>
<dbReference type="SUPFAM" id="SSF55729">
    <property type="entry name" value="Acyl-CoA N-acyltransferases (Nat)"/>
    <property type="match status" value="1"/>
</dbReference>
<dbReference type="PANTHER" id="PTHR43792:SF13">
    <property type="entry name" value="ACETYLTRANSFERASE"/>
    <property type="match status" value="1"/>
</dbReference>
<dbReference type="EMBL" id="SNRY01000781">
    <property type="protein sequence ID" value="KAA6336546.1"/>
    <property type="molecule type" value="Genomic_DNA"/>
</dbReference>
<protein>
    <recommendedName>
        <fullName evidence="1">N-acetyltransferase domain-containing protein</fullName>
    </recommendedName>
</protein>
<organism evidence="2">
    <name type="scientific">termite gut metagenome</name>
    <dbReference type="NCBI Taxonomy" id="433724"/>
    <lineage>
        <taxon>unclassified sequences</taxon>
        <taxon>metagenomes</taxon>
        <taxon>organismal metagenomes</taxon>
    </lineage>
</organism>
<gene>
    <name evidence="2" type="ORF">EZS27_015291</name>
</gene>